<organism evidence="2 3">
    <name type="scientific">Nibricoccus aquaticus</name>
    <dbReference type="NCBI Taxonomy" id="2576891"/>
    <lineage>
        <taxon>Bacteria</taxon>
        <taxon>Pseudomonadati</taxon>
        <taxon>Verrucomicrobiota</taxon>
        <taxon>Opitutia</taxon>
        <taxon>Opitutales</taxon>
        <taxon>Opitutaceae</taxon>
        <taxon>Nibricoccus</taxon>
    </lineage>
</organism>
<evidence type="ECO:0000313" key="2">
    <source>
        <dbReference type="EMBL" id="ATC66199.1"/>
    </source>
</evidence>
<dbReference type="AlphaFoldDB" id="A0A290QC03"/>
<feature type="transmembrane region" description="Helical" evidence="1">
    <location>
        <begin position="248"/>
        <end position="271"/>
    </location>
</feature>
<sequence length="314" mass="34580">MKDDPHFLWLGAGVGGVLVVASIIGAILAKTAKTEKAQATIANMNDRTRAWWIMVLVFGGALACGRMGVVVLFGLLSWLALREFLTLTPTRRGDHRALFWAFFVITPVQYLWVGKEWYGMFSIFVPVWAFLFLAVRAAMAGECDHYLERIAKTQWGLMTCVYCLSHAPALLSLQIAGFEGQNAKLLVFLVAITQMSDVLQYVWGKLFGKHKVAPNVSPSKTWEGLVGGVLTASALGAGLWWATPFNPWQAGLVALAITIAGFFGGLVMSAIKRDRGVKDYGVLIEGHGGVMDRMDSLCFAAPVFFHILRFWWTS</sequence>
<dbReference type="GO" id="GO:0016779">
    <property type="term" value="F:nucleotidyltransferase activity"/>
    <property type="evidence" value="ECO:0007669"/>
    <property type="project" value="UniProtKB-KW"/>
</dbReference>
<reference evidence="2 3" key="1">
    <citation type="submission" date="2017-09" db="EMBL/GenBank/DDBJ databases">
        <title>Complete genome sequence of Verrucomicrobial strain HZ-65, isolated from freshwater.</title>
        <authorList>
            <person name="Choi A."/>
        </authorList>
    </citation>
    <scope>NUCLEOTIDE SEQUENCE [LARGE SCALE GENOMIC DNA]</scope>
    <source>
        <strain evidence="2 3">HZ-65</strain>
    </source>
</reference>
<dbReference type="GO" id="GO:0009273">
    <property type="term" value="P:peptidoglycan-based cell wall biogenesis"/>
    <property type="evidence" value="ECO:0007669"/>
    <property type="project" value="TreeGrafter"/>
</dbReference>
<proteinExistence type="predicted"/>
<feature type="transmembrane region" description="Helical" evidence="1">
    <location>
        <begin position="224"/>
        <end position="242"/>
    </location>
</feature>
<evidence type="ECO:0000256" key="1">
    <source>
        <dbReference type="SAM" id="Phobius"/>
    </source>
</evidence>
<dbReference type="GO" id="GO:0005886">
    <property type="term" value="C:plasma membrane"/>
    <property type="evidence" value="ECO:0007669"/>
    <property type="project" value="TreeGrafter"/>
</dbReference>
<keyword evidence="2" id="KW-0808">Transferase</keyword>
<dbReference type="PANTHER" id="PTHR43535">
    <property type="entry name" value="PHOSPHATIDATE CYTIDYLYLTRANSFERASE"/>
    <property type="match status" value="1"/>
</dbReference>
<dbReference type="EMBL" id="CP023344">
    <property type="protein sequence ID" value="ATC66199.1"/>
    <property type="molecule type" value="Genomic_DNA"/>
</dbReference>
<feature type="transmembrane region" description="Helical" evidence="1">
    <location>
        <begin position="97"/>
        <end position="112"/>
    </location>
</feature>
<keyword evidence="2" id="KW-0548">Nucleotidyltransferase</keyword>
<keyword evidence="1" id="KW-1133">Transmembrane helix</keyword>
<feature type="transmembrane region" description="Helical" evidence="1">
    <location>
        <begin position="155"/>
        <end position="177"/>
    </location>
</feature>
<dbReference type="OrthoDB" id="9799199at2"/>
<evidence type="ECO:0000313" key="3">
    <source>
        <dbReference type="Proteomes" id="UP000217265"/>
    </source>
</evidence>
<dbReference type="KEGG" id="vbh:CMV30_16095"/>
<keyword evidence="1" id="KW-0812">Transmembrane</keyword>
<gene>
    <name evidence="2" type="ORF">CMV30_16095</name>
</gene>
<accession>A0A290QC03</accession>
<keyword evidence="1" id="KW-0472">Membrane</keyword>
<dbReference type="Pfam" id="PF01148">
    <property type="entry name" value="CTP_transf_1"/>
    <property type="match status" value="1"/>
</dbReference>
<dbReference type="PANTHER" id="PTHR43535:SF1">
    <property type="entry name" value="PHOSPHATIDATE CYTIDYLYLTRANSFERASE"/>
    <property type="match status" value="1"/>
</dbReference>
<dbReference type="Proteomes" id="UP000217265">
    <property type="component" value="Chromosome"/>
</dbReference>
<feature type="transmembrane region" description="Helical" evidence="1">
    <location>
        <begin position="7"/>
        <end position="29"/>
    </location>
</feature>
<name>A0A290QC03_9BACT</name>
<feature type="transmembrane region" description="Helical" evidence="1">
    <location>
        <begin position="118"/>
        <end position="135"/>
    </location>
</feature>
<feature type="transmembrane region" description="Helical" evidence="1">
    <location>
        <begin position="49"/>
        <end position="76"/>
    </location>
</feature>
<keyword evidence="3" id="KW-1185">Reference proteome</keyword>
<protein>
    <submittedName>
        <fullName evidence="2">Phosphatidate cytidylyltransferase</fullName>
    </submittedName>
</protein>